<dbReference type="OrthoDB" id="3633119at2"/>
<dbReference type="GO" id="GO:0043856">
    <property type="term" value="F:anti-sigma factor antagonist activity"/>
    <property type="evidence" value="ECO:0007669"/>
    <property type="project" value="TreeGrafter"/>
</dbReference>
<gene>
    <name evidence="1" type="ORF">SAMN05421630_10568</name>
</gene>
<organism evidence="1 2">
    <name type="scientific">Prauserella marina</name>
    <dbReference type="NCBI Taxonomy" id="530584"/>
    <lineage>
        <taxon>Bacteria</taxon>
        <taxon>Bacillati</taxon>
        <taxon>Actinomycetota</taxon>
        <taxon>Actinomycetes</taxon>
        <taxon>Pseudonocardiales</taxon>
        <taxon>Pseudonocardiaceae</taxon>
        <taxon>Prauserella</taxon>
    </lineage>
</organism>
<evidence type="ECO:0000313" key="2">
    <source>
        <dbReference type="Proteomes" id="UP000199494"/>
    </source>
</evidence>
<accession>A0A1G6R3A5</accession>
<dbReference type="PANTHER" id="PTHR33495">
    <property type="entry name" value="ANTI-SIGMA FACTOR ANTAGONIST TM_1081-RELATED-RELATED"/>
    <property type="match status" value="1"/>
</dbReference>
<sequence length="125" mass="13269">METLVRGRGMFSITVAHTSTGCALVTVVGEIDAGSMIELGPELERLPDGVSTAVVVDLSRVPYCSCSGVGMFVELLSRTRHDGVPLALVIGTHAVRRAFEVLDVSRLFAIRDDHTSALSAVRMAA</sequence>
<dbReference type="CDD" id="cd07043">
    <property type="entry name" value="STAS_anti-anti-sigma_factors"/>
    <property type="match status" value="1"/>
</dbReference>
<dbReference type="PANTHER" id="PTHR33495:SF2">
    <property type="entry name" value="ANTI-SIGMA FACTOR ANTAGONIST TM_1081-RELATED"/>
    <property type="match status" value="1"/>
</dbReference>
<dbReference type="AlphaFoldDB" id="A0A1G6R3A5"/>
<evidence type="ECO:0000313" key="1">
    <source>
        <dbReference type="EMBL" id="SDC99008.1"/>
    </source>
</evidence>
<dbReference type="InterPro" id="IPR036513">
    <property type="entry name" value="STAS_dom_sf"/>
</dbReference>
<name>A0A1G6R3A5_9PSEU</name>
<dbReference type="Proteomes" id="UP000199494">
    <property type="component" value="Unassembled WGS sequence"/>
</dbReference>
<reference evidence="1 2" key="1">
    <citation type="submission" date="2016-10" db="EMBL/GenBank/DDBJ databases">
        <authorList>
            <person name="de Groot N.N."/>
        </authorList>
    </citation>
    <scope>NUCLEOTIDE SEQUENCE [LARGE SCALE GENOMIC DNA]</scope>
    <source>
        <strain evidence="1 2">CGMCC 4.5506</strain>
    </source>
</reference>
<dbReference type="STRING" id="530584.SAMN05421630_10568"/>
<dbReference type="Gene3D" id="3.30.750.24">
    <property type="entry name" value="STAS domain"/>
    <property type="match status" value="1"/>
</dbReference>
<dbReference type="PROSITE" id="PS50801">
    <property type="entry name" value="STAS"/>
    <property type="match status" value="1"/>
</dbReference>
<dbReference type="EMBL" id="FMZE01000005">
    <property type="protein sequence ID" value="SDC99008.1"/>
    <property type="molecule type" value="Genomic_DNA"/>
</dbReference>
<protein>
    <submittedName>
        <fullName evidence="1">Anti-anti-sigma factor</fullName>
    </submittedName>
</protein>
<dbReference type="InterPro" id="IPR002645">
    <property type="entry name" value="STAS_dom"/>
</dbReference>
<proteinExistence type="predicted"/>
<dbReference type="Pfam" id="PF01740">
    <property type="entry name" value="STAS"/>
    <property type="match status" value="1"/>
</dbReference>
<dbReference type="PROSITE" id="PS51257">
    <property type="entry name" value="PROKAR_LIPOPROTEIN"/>
    <property type="match status" value="1"/>
</dbReference>
<dbReference type="SUPFAM" id="SSF52091">
    <property type="entry name" value="SpoIIaa-like"/>
    <property type="match status" value="1"/>
</dbReference>
<keyword evidence="2" id="KW-1185">Reference proteome</keyword>